<keyword evidence="2" id="KW-1185">Reference proteome</keyword>
<organism evidence="1 2">
    <name type="scientific">Candidatus Nitrosocosmicus franklandianus</name>
    <dbReference type="NCBI Taxonomy" id="1798806"/>
    <lineage>
        <taxon>Archaea</taxon>
        <taxon>Nitrososphaerota</taxon>
        <taxon>Nitrososphaeria</taxon>
        <taxon>Nitrososphaerales</taxon>
        <taxon>Nitrososphaeraceae</taxon>
        <taxon>Candidatus Nitrosocosmicus</taxon>
    </lineage>
</organism>
<dbReference type="KEGG" id="nfn:NFRAN_0581"/>
<evidence type="ECO:0000313" key="2">
    <source>
        <dbReference type="Proteomes" id="UP000294299"/>
    </source>
</evidence>
<name>A0A484I826_9ARCH</name>
<reference evidence="1 2" key="1">
    <citation type="submission" date="2019-02" db="EMBL/GenBank/DDBJ databases">
        <authorList>
            <person name="Lehtovirta-Morley E L."/>
        </authorList>
    </citation>
    <scope>NUCLEOTIDE SEQUENCE [LARGE SCALE GENOMIC DNA]</scope>
    <source>
        <strain evidence="1">NFRAN1</strain>
    </source>
</reference>
<accession>A0A484I826</accession>
<evidence type="ECO:0000313" key="1">
    <source>
        <dbReference type="EMBL" id="VFJ12903.1"/>
    </source>
</evidence>
<dbReference type="AlphaFoldDB" id="A0A484I826"/>
<dbReference type="Proteomes" id="UP000294299">
    <property type="component" value="Chromosome NFRAN"/>
</dbReference>
<proteinExistence type="predicted"/>
<sequence>MKLEKKFFFLSFLRYLTRDLDKKLGKVEIITKYVSREILLHLLLILNPN</sequence>
<dbReference type="EMBL" id="LR216287">
    <property type="protein sequence ID" value="VFJ12903.1"/>
    <property type="molecule type" value="Genomic_DNA"/>
</dbReference>
<gene>
    <name evidence="1" type="ORF">NFRAN_0581</name>
</gene>
<protein>
    <submittedName>
        <fullName evidence="1">Uncharacterized protein</fullName>
    </submittedName>
</protein>